<organism evidence="1 2">
    <name type="scientific">Paraburkholderia phytofirmans (strain DSM 17436 / LMG 22146 / PsJN)</name>
    <name type="common">Burkholderia phytofirmans</name>
    <dbReference type="NCBI Taxonomy" id="398527"/>
    <lineage>
        <taxon>Bacteria</taxon>
        <taxon>Pseudomonadati</taxon>
        <taxon>Pseudomonadota</taxon>
        <taxon>Betaproteobacteria</taxon>
        <taxon>Burkholderiales</taxon>
        <taxon>Burkholderiaceae</taxon>
        <taxon>Paraburkholderia</taxon>
    </lineage>
</organism>
<dbReference type="OrthoDB" id="9789818at2"/>
<reference evidence="1 2" key="1">
    <citation type="journal article" date="2011" name="J. Bacteriol.">
        <title>Complete genome sequence of the plant growth-promoting endophyte Burkholderia phytofirmans strain PsJN.</title>
        <authorList>
            <person name="Weilharter A."/>
            <person name="Mitter B."/>
            <person name="Shin M.V."/>
            <person name="Chain P.S."/>
            <person name="Nowak J."/>
            <person name="Sessitsch A."/>
        </authorList>
    </citation>
    <scope>NUCLEOTIDE SEQUENCE [LARGE SCALE GENOMIC DNA]</scope>
    <source>
        <strain evidence="2">DSM 17436 / LMG 22146 / PsJN</strain>
    </source>
</reference>
<dbReference type="Proteomes" id="UP000001739">
    <property type="component" value="Chromosome 2"/>
</dbReference>
<dbReference type="HOGENOM" id="CLU_104963_1_0_4"/>
<sequence>MRVRERLCVELGSMRRDWDRWCVRRGLTVGEGARQLVAAALRADAGNDDLQIDADVRWTAVGDPRIRIEVRLTAAELEAVDLRAEASGLTANRWIVALIRAQLTHEPQLGAREMRLLSDSNLQLASIGRWLAQLARGGHIRDGGQDGSGAIEAIRGAIDAHLRVVADVMRANLDRWSR</sequence>
<accession>B2T8Y5</accession>
<dbReference type="RefSeq" id="WP_012428302.1">
    <property type="nucleotide sequence ID" value="NC_010676.1"/>
</dbReference>
<proteinExistence type="predicted"/>
<evidence type="ECO:0000313" key="1">
    <source>
        <dbReference type="EMBL" id="ACD20798.1"/>
    </source>
</evidence>
<protein>
    <submittedName>
        <fullName evidence="1">Plasmid-related protein</fullName>
    </submittedName>
</protein>
<evidence type="ECO:0000313" key="2">
    <source>
        <dbReference type="Proteomes" id="UP000001739"/>
    </source>
</evidence>
<gene>
    <name evidence="1" type="ordered locus">Bphyt_6492</name>
</gene>
<dbReference type="KEGG" id="bpy:Bphyt_6492"/>
<dbReference type="EMBL" id="CP001053">
    <property type="protein sequence ID" value="ACD20798.1"/>
    <property type="molecule type" value="Genomic_DNA"/>
</dbReference>
<dbReference type="STRING" id="398527.Bphyt_6492"/>
<dbReference type="eggNOG" id="ENOG50330VM">
    <property type="taxonomic scope" value="Bacteria"/>
</dbReference>
<name>B2T8Y5_PARPJ</name>
<dbReference type="AlphaFoldDB" id="B2T8Y5"/>